<dbReference type="InterPro" id="IPR029028">
    <property type="entry name" value="Alpha/beta_knot_MTases"/>
</dbReference>
<dbReference type="SUPFAM" id="SSF75217">
    <property type="entry name" value="alpha/beta knot"/>
    <property type="match status" value="1"/>
</dbReference>
<evidence type="ECO:0000256" key="4">
    <source>
        <dbReference type="ARBA" id="ARBA00022691"/>
    </source>
</evidence>
<keyword evidence="4" id="KW-0949">S-adenosyl-L-methionine</keyword>
<organism evidence="6 7">
    <name type="scientific">Methylobacterium ajmalii</name>
    <dbReference type="NCBI Taxonomy" id="2738439"/>
    <lineage>
        <taxon>Bacteria</taxon>
        <taxon>Pseudomonadati</taxon>
        <taxon>Pseudomonadota</taxon>
        <taxon>Alphaproteobacteria</taxon>
        <taxon>Hyphomicrobiales</taxon>
        <taxon>Methylobacteriaceae</taxon>
        <taxon>Methylobacterium</taxon>
    </lineage>
</organism>
<feature type="domain" description="tRNA/rRNA methyltransferase SpoU type" evidence="5">
    <location>
        <begin position="13"/>
        <end position="143"/>
    </location>
</feature>
<reference evidence="6 7" key="1">
    <citation type="journal article" date="2023" name="PLoS ONE">
        <title>Complete genome assembly of Hawai'i environmental nontuberculous mycobacteria reveals unexpected co-isolation with methylobacteria.</title>
        <authorList>
            <person name="Hendrix J."/>
            <person name="Epperson L.E."/>
            <person name="Tong E.I."/>
            <person name="Chan Y.L."/>
            <person name="Hasan N.A."/>
            <person name="Dawrs S.N."/>
            <person name="Norton G.J."/>
            <person name="Virdi R."/>
            <person name="Crooks J.L."/>
            <person name="Chan E.D."/>
            <person name="Honda J.R."/>
            <person name="Strong M."/>
        </authorList>
    </citation>
    <scope>NUCLEOTIDE SEQUENCE [LARGE SCALE GENOMIC DNA]</scope>
    <source>
        <strain evidence="6 7">NJH_HI04-1</strain>
    </source>
</reference>
<gene>
    <name evidence="6" type="ORF">PUR29_32800</name>
</gene>
<accession>A0ABV0A326</accession>
<dbReference type="Proteomes" id="UP001407347">
    <property type="component" value="Unassembled WGS sequence"/>
</dbReference>
<sequence length="162" mass="17808">MTEFPFQRGFAAVGLHLVRTGYNVGGAMRAAHCYGASLVALSGARCDDIRHQTDTPNTWAHMPVLRVDDLRQALPFDCVPVAIDLVEGAVSLSAYQHPRRAFYVFGPENGTLGKEVLSWCRDRVMVPTRGCMNLAATVNVVLYDRVAKAERFARGSRLQAAE</sequence>
<dbReference type="RefSeq" id="WP_346013529.1">
    <property type="nucleotide sequence ID" value="NZ_JAQYXP010000005.1"/>
</dbReference>
<dbReference type="PANTHER" id="PTHR42786">
    <property type="entry name" value="TRNA/RRNA METHYLTRANSFERASE"/>
    <property type="match status" value="1"/>
</dbReference>
<evidence type="ECO:0000259" key="5">
    <source>
        <dbReference type="Pfam" id="PF00588"/>
    </source>
</evidence>
<dbReference type="EMBL" id="JAQYXP010000005">
    <property type="protein sequence ID" value="MEN3238228.1"/>
    <property type="molecule type" value="Genomic_DNA"/>
</dbReference>
<name>A0ABV0A326_9HYPH</name>
<dbReference type="InterPro" id="IPR004384">
    <property type="entry name" value="RNA_MeTrfase_TrmJ/LasT"/>
</dbReference>
<dbReference type="InterPro" id="IPR001537">
    <property type="entry name" value="SpoU_MeTrfase"/>
</dbReference>
<keyword evidence="3" id="KW-0808">Transferase</keyword>
<comment type="similarity">
    <text evidence="1">Belongs to the class IV-like SAM-binding methyltransferase superfamily. RNA methyltransferase TrmH family.</text>
</comment>
<protein>
    <submittedName>
        <fullName evidence="6">RNA methyltransferase</fullName>
    </submittedName>
</protein>
<dbReference type="InterPro" id="IPR029026">
    <property type="entry name" value="tRNA_m1G_MTases_N"/>
</dbReference>
<comment type="caution">
    <text evidence="6">The sequence shown here is derived from an EMBL/GenBank/DDBJ whole genome shotgun (WGS) entry which is preliminary data.</text>
</comment>
<dbReference type="Gene3D" id="3.40.1280.10">
    <property type="match status" value="1"/>
</dbReference>
<dbReference type="PANTHER" id="PTHR42786:SF6">
    <property type="entry name" value="TRNA_RRNA METHYLTRANSFERASE SPOU TYPE DOMAIN-CONTAINING PROTEIN"/>
    <property type="match status" value="1"/>
</dbReference>
<evidence type="ECO:0000313" key="7">
    <source>
        <dbReference type="Proteomes" id="UP001407347"/>
    </source>
</evidence>
<keyword evidence="2 6" id="KW-0489">Methyltransferase</keyword>
<evidence type="ECO:0000256" key="1">
    <source>
        <dbReference type="ARBA" id="ARBA00007228"/>
    </source>
</evidence>
<evidence type="ECO:0000256" key="2">
    <source>
        <dbReference type="ARBA" id="ARBA00022603"/>
    </source>
</evidence>
<dbReference type="GO" id="GO:0008168">
    <property type="term" value="F:methyltransferase activity"/>
    <property type="evidence" value="ECO:0007669"/>
    <property type="project" value="UniProtKB-KW"/>
</dbReference>
<evidence type="ECO:0000313" key="6">
    <source>
        <dbReference type="EMBL" id="MEN3238228.1"/>
    </source>
</evidence>
<dbReference type="CDD" id="cd18098">
    <property type="entry name" value="SpoU-like"/>
    <property type="match status" value="1"/>
</dbReference>
<keyword evidence="7" id="KW-1185">Reference proteome</keyword>
<dbReference type="GO" id="GO:0032259">
    <property type="term" value="P:methylation"/>
    <property type="evidence" value="ECO:0007669"/>
    <property type="project" value="UniProtKB-KW"/>
</dbReference>
<proteinExistence type="inferred from homology"/>
<evidence type="ECO:0000256" key="3">
    <source>
        <dbReference type="ARBA" id="ARBA00022679"/>
    </source>
</evidence>
<dbReference type="Pfam" id="PF00588">
    <property type="entry name" value="SpoU_methylase"/>
    <property type="match status" value="1"/>
</dbReference>